<keyword evidence="3" id="KW-1185">Reference proteome</keyword>
<name>A0ABP4K2P4_9MICO</name>
<feature type="compositionally biased region" description="Basic and acidic residues" evidence="1">
    <location>
        <begin position="107"/>
        <end position="122"/>
    </location>
</feature>
<accession>A0ABP4K2P4</accession>
<evidence type="ECO:0000256" key="1">
    <source>
        <dbReference type="SAM" id="MobiDB-lite"/>
    </source>
</evidence>
<feature type="region of interest" description="Disordered" evidence="1">
    <location>
        <begin position="107"/>
        <end position="140"/>
    </location>
</feature>
<feature type="region of interest" description="Disordered" evidence="1">
    <location>
        <begin position="41"/>
        <end position="81"/>
    </location>
</feature>
<sequence length="140" mass="15330">MAETTAVPFVGLQPEFVEGGSDALVHGALFLLVRPTRRVRRRRDSISRGPRGAKPAAPGVRPLDTVSGPRTAVAPGWSGRPVTWSDGRRVTRSDERCVVRSVWRAVTRSDERASRGPWEGRHTLRRRRSVTEGGSPNVAA</sequence>
<protein>
    <submittedName>
        <fullName evidence="2">Uncharacterized protein</fullName>
    </submittedName>
</protein>
<reference evidence="3" key="1">
    <citation type="journal article" date="2019" name="Int. J. Syst. Evol. Microbiol.">
        <title>The Global Catalogue of Microorganisms (GCM) 10K type strain sequencing project: providing services to taxonomists for standard genome sequencing and annotation.</title>
        <authorList>
            <consortium name="The Broad Institute Genomics Platform"/>
            <consortium name="The Broad Institute Genome Sequencing Center for Infectious Disease"/>
            <person name="Wu L."/>
            <person name="Ma J."/>
        </authorList>
    </citation>
    <scope>NUCLEOTIDE SEQUENCE [LARGE SCALE GENOMIC DNA]</scope>
    <source>
        <strain evidence="3">JCM 12140</strain>
    </source>
</reference>
<organism evidence="2 3">
    <name type="scientific">Curtobacterium herbarum</name>
    <dbReference type="NCBI Taxonomy" id="150122"/>
    <lineage>
        <taxon>Bacteria</taxon>
        <taxon>Bacillati</taxon>
        <taxon>Actinomycetota</taxon>
        <taxon>Actinomycetes</taxon>
        <taxon>Micrococcales</taxon>
        <taxon>Microbacteriaceae</taxon>
        <taxon>Curtobacterium</taxon>
    </lineage>
</organism>
<evidence type="ECO:0000313" key="2">
    <source>
        <dbReference type="EMBL" id="GAA1491988.1"/>
    </source>
</evidence>
<dbReference type="EMBL" id="BAAAJX010000002">
    <property type="protein sequence ID" value="GAA1491988.1"/>
    <property type="molecule type" value="Genomic_DNA"/>
</dbReference>
<dbReference type="Proteomes" id="UP001501742">
    <property type="component" value="Unassembled WGS sequence"/>
</dbReference>
<gene>
    <name evidence="2" type="ORF">GCM10009627_03340</name>
</gene>
<evidence type="ECO:0000313" key="3">
    <source>
        <dbReference type="Proteomes" id="UP001501742"/>
    </source>
</evidence>
<comment type="caution">
    <text evidence="2">The sequence shown here is derived from an EMBL/GenBank/DDBJ whole genome shotgun (WGS) entry which is preliminary data.</text>
</comment>
<proteinExistence type="predicted"/>